<protein>
    <submittedName>
        <fullName evidence="2">Uncharacterized protein</fullName>
    </submittedName>
</protein>
<dbReference type="Proteomes" id="UP001189429">
    <property type="component" value="Unassembled WGS sequence"/>
</dbReference>
<dbReference type="EMBL" id="CAUYUJ010022133">
    <property type="protein sequence ID" value="CAK0909103.1"/>
    <property type="molecule type" value="Genomic_DNA"/>
</dbReference>
<feature type="transmembrane region" description="Helical" evidence="1">
    <location>
        <begin position="213"/>
        <end position="235"/>
    </location>
</feature>
<sequence length="276" mass="29003">MADAFWTTGPTFYKGTHKSKIDHIAVPIESLGRIRQLHPLLGLARRLQRHVSTHLRDHVPVFVNMDIHVTRAHIPKLTPQANTDCLMGACSDGIPRAEGWAEGLRWYIAGLDAGLLGKVPGILDELAPGKVTGTAWGYAAAWQAMAAVRKGGQAPAGRLRAGARGPGAMIFPDMEGASLDQLGFMTVVYGYILMQGASLIGSGSELLLLVPRLAPLVGSVVLPVLGAVPDGMMVLMSGSGPDAQNEVAVGVGALAGSTIMLLTLPWFLAVYAGRAS</sequence>
<comment type="caution">
    <text evidence="2">The sequence shown here is derived from an EMBL/GenBank/DDBJ whole genome shotgun (WGS) entry which is preliminary data.</text>
</comment>
<proteinExistence type="predicted"/>
<name>A0ABN9Y8V1_9DINO</name>
<keyword evidence="1" id="KW-0472">Membrane</keyword>
<feature type="transmembrane region" description="Helical" evidence="1">
    <location>
        <begin position="182"/>
        <end position="201"/>
    </location>
</feature>
<evidence type="ECO:0000313" key="3">
    <source>
        <dbReference type="Proteomes" id="UP001189429"/>
    </source>
</evidence>
<feature type="transmembrane region" description="Helical" evidence="1">
    <location>
        <begin position="247"/>
        <end position="272"/>
    </location>
</feature>
<keyword evidence="1" id="KW-1133">Transmembrane helix</keyword>
<evidence type="ECO:0000256" key="1">
    <source>
        <dbReference type="SAM" id="Phobius"/>
    </source>
</evidence>
<accession>A0ABN9Y8V1</accession>
<keyword evidence="3" id="KW-1185">Reference proteome</keyword>
<keyword evidence="1" id="KW-0812">Transmembrane</keyword>
<gene>
    <name evidence="2" type="ORF">PCOR1329_LOCUS83606</name>
</gene>
<evidence type="ECO:0000313" key="2">
    <source>
        <dbReference type="EMBL" id="CAK0909103.1"/>
    </source>
</evidence>
<reference evidence="2" key="1">
    <citation type="submission" date="2023-10" db="EMBL/GenBank/DDBJ databases">
        <authorList>
            <person name="Chen Y."/>
            <person name="Shah S."/>
            <person name="Dougan E. K."/>
            <person name="Thang M."/>
            <person name="Chan C."/>
        </authorList>
    </citation>
    <scope>NUCLEOTIDE SEQUENCE [LARGE SCALE GENOMIC DNA]</scope>
</reference>
<organism evidence="2 3">
    <name type="scientific">Prorocentrum cordatum</name>
    <dbReference type="NCBI Taxonomy" id="2364126"/>
    <lineage>
        <taxon>Eukaryota</taxon>
        <taxon>Sar</taxon>
        <taxon>Alveolata</taxon>
        <taxon>Dinophyceae</taxon>
        <taxon>Prorocentrales</taxon>
        <taxon>Prorocentraceae</taxon>
        <taxon>Prorocentrum</taxon>
    </lineage>
</organism>